<dbReference type="InterPro" id="IPR055414">
    <property type="entry name" value="LRR_R13L4/SHOC2-like"/>
</dbReference>
<dbReference type="Pfam" id="PF23598">
    <property type="entry name" value="LRR_14"/>
    <property type="match status" value="1"/>
</dbReference>
<feature type="domain" description="Disease resistance R13L4/SHOC-2-like LRR" evidence="3">
    <location>
        <begin position="201"/>
        <end position="340"/>
    </location>
</feature>
<name>A0A1G8CHS6_CHIFI</name>
<organism evidence="4 5">
    <name type="scientific">Chitinophaga filiformis</name>
    <name type="common">Myxococcus filiformis</name>
    <name type="synonym">Flexibacter filiformis</name>
    <dbReference type="NCBI Taxonomy" id="104663"/>
    <lineage>
        <taxon>Bacteria</taxon>
        <taxon>Pseudomonadati</taxon>
        <taxon>Bacteroidota</taxon>
        <taxon>Chitinophagia</taxon>
        <taxon>Chitinophagales</taxon>
        <taxon>Chitinophagaceae</taxon>
        <taxon>Chitinophaga</taxon>
    </lineage>
</organism>
<dbReference type="InterPro" id="IPR032675">
    <property type="entry name" value="LRR_dom_sf"/>
</dbReference>
<dbReference type="STRING" id="104663.SAMN04488121_112149"/>
<evidence type="ECO:0000259" key="3">
    <source>
        <dbReference type="Pfam" id="PF23598"/>
    </source>
</evidence>
<evidence type="ECO:0000256" key="2">
    <source>
        <dbReference type="ARBA" id="ARBA00022737"/>
    </source>
</evidence>
<proteinExistence type="predicted"/>
<dbReference type="PROSITE" id="PS51450">
    <property type="entry name" value="LRR"/>
    <property type="match status" value="1"/>
</dbReference>
<reference evidence="4 5" key="1">
    <citation type="submission" date="2016-10" db="EMBL/GenBank/DDBJ databases">
        <authorList>
            <person name="de Groot N.N."/>
        </authorList>
    </citation>
    <scope>NUCLEOTIDE SEQUENCE [LARGE SCALE GENOMIC DNA]</scope>
    <source>
        <strain evidence="4 5">DSM 527</strain>
    </source>
</reference>
<evidence type="ECO:0000313" key="4">
    <source>
        <dbReference type="EMBL" id="SDH45024.1"/>
    </source>
</evidence>
<dbReference type="AlphaFoldDB" id="A0A1G8CHS6"/>
<dbReference type="PANTHER" id="PTHR48051">
    <property type="match status" value="1"/>
</dbReference>
<keyword evidence="1" id="KW-0433">Leucine-rich repeat</keyword>
<dbReference type="InterPro" id="IPR003591">
    <property type="entry name" value="Leu-rich_rpt_typical-subtyp"/>
</dbReference>
<keyword evidence="2" id="KW-0677">Repeat</keyword>
<sequence length="366" mass="41880">MTKLSLLLITILVLNSCRNCELNKSVSNDPRIHIGYDPQITIDSSDILIFTTSRRKEYNTGLSDSTNSLVQISGDTLGLFLNDGRFEGCYLSSFIILPDTAYSTFELFDAHTKYNYLPSSCSISLNKNTYRPGDYLTVQINYKTIGKHTRHEDVYDTVTIIGKIKLKIRDRNFTQEDFSIERNRNEFLSLLKQKPDTITELNLFGCAFTRLPQEITQFVNLQKLNLDGNDLSGTDLSELKQLRHLKSLELHECNLSHLPEAILSLSELESLDIFQNNISAIPEELYNLTSIKHLCIGGNNISYLSPRIANLINLETFETSSSKIKVYPKEMTKLKKLKDLYPNDTMDYIPGSLLKYVWHVDTVYHH</sequence>
<evidence type="ECO:0000256" key="1">
    <source>
        <dbReference type="ARBA" id="ARBA00022614"/>
    </source>
</evidence>
<dbReference type="RefSeq" id="WP_176842497.1">
    <property type="nucleotide sequence ID" value="NZ_FNBN01000012.1"/>
</dbReference>
<dbReference type="Proteomes" id="UP000199045">
    <property type="component" value="Unassembled WGS sequence"/>
</dbReference>
<accession>A0A1G8CHS6</accession>
<protein>
    <submittedName>
        <fullName evidence="4">Leucine rich repeat-containing protein</fullName>
    </submittedName>
</protein>
<gene>
    <name evidence="4" type="ORF">SAMN04488121_112149</name>
</gene>
<dbReference type="GO" id="GO:0005737">
    <property type="term" value="C:cytoplasm"/>
    <property type="evidence" value="ECO:0007669"/>
    <property type="project" value="TreeGrafter"/>
</dbReference>
<dbReference type="SUPFAM" id="SSF52058">
    <property type="entry name" value="L domain-like"/>
    <property type="match status" value="1"/>
</dbReference>
<dbReference type="EMBL" id="FNBN01000012">
    <property type="protein sequence ID" value="SDH45024.1"/>
    <property type="molecule type" value="Genomic_DNA"/>
</dbReference>
<dbReference type="Gene3D" id="3.80.10.10">
    <property type="entry name" value="Ribonuclease Inhibitor"/>
    <property type="match status" value="1"/>
</dbReference>
<dbReference type="InterPro" id="IPR001611">
    <property type="entry name" value="Leu-rich_rpt"/>
</dbReference>
<dbReference type="InterPro" id="IPR050216">
    <property type="entry name" value="LRR_domain-containing"/>
</dbReference>
<dbReference type="PANTHER" id="PTHR48051:SF1">
    <property type="entry name" value="RAS SUPPRESSOR PROTEIN 1"/>
    <property type="match status" value="1"/>
</dbReference>
<dbReference type="SMART" id="SM00369">
    <property type="entry name" value="LRR_TYP"/>
    <property type="match status" value="3"/>
</dbReference>
<evidence type="ECO:0000313" key="5">
    <source>
        <dbReference type="Proteomes" id="UP000199045"/>
    </source>
</evidence>